<proteinExistence type="predicted"/>
<comment type="caution">
    <text evidence="1">The sequence shown here is derived from an EMBL/GenBank/DDBJ whole genome shotgun (WGS) entry which is preliminary data.</text>
</comment>
<protein>
    <submittedName>
        <fullName evidence="1">Tryptophan 7-halogenase</fullName>
    </submittedName>
</protein>
<gene>
    <name evidence="1" type="ORF">ACFPN2_02245</name>
</gene>
<evidence type="ECO:0000313" key="1">
    <source>
        <dbReference type="EMBL" id="MFC4307890.1"/>
    </source>
</evidence>
<name>A0ABV8SLH0_9GAMM</name>
<dbReference type="InterPro" id="IPR006905">
    <property type="entry name" value="Flavin_halogenase"/>
</dbReference>
<dbReference type="SUPFAM" id="SSF51905">
    <property type="entry name" value="FAD/NAD(P)-binding domain"/>
    <property type="match status" value="1"/>
</dbReference>
<dbReference type="Proteomes" id="UP001595904">
    <property type="component" value="Unassembled WGS sequence"/>
</dbReference>
<dbReference type="EMBL" id="JBHSDU010000001">
    <property type="protein sequence ID" value="MFC4307890.1"/>
    <property type="molecule type" value="Genomic_DNA"/>
</dbReference>
<accession>A0ABV8SLH0</accession>
<evidence type="ECO:0000313" key="2">
    <source>
        <dbReference type="Proteomes" id="UP001595904"/>
    </source>
</evidence>
<sequence length="483" mass="52681">MSALSKVVVVGRDVDLWLSACVLQTALHRAGISVTAVELPTQLHAADVYATQPALEALHNRLRIDEAELLGATRGVFSLGQNFKSGQHAYVHAYGAYGSAIDYKSFFPHWLRARALGANASLEDFSLTAAAAKHGRMLVPDRATESYGRTDYGYHLPSVAYADYLKRLALRSGVTAHEAQKTTCTLDPLTGDVIAVVLDEERRIGGQLFIDASGPEAVLIGSALGVSRESWRKGSPIDRIVIASGNAFASVPAYAEIRAHANGWVGLYPSRSCTHVIQAYSSEGCSSSEALESAAAVSRLALQNAAIRICDPGIRSRSWDRNVVAIGGAACTFDPIHSVEVQALQMGLVHLLSLFPAGEQVEAAERAEFNRVSRLSCERLRDFQVAHYLLNKREVNPSPELAHRIATFRARGEVPLYEHETFPVDSWLAQFIGHGLIPETYDPAADCTPLDVLKSELKRILRFIKDKVLEQATHDAYLQRVCP</sequence>
<dbReference type="Pfam" id="PF04820">
    <property type="entry name" value="Trp_halogenase"/>
    <property type="match status" value="1"/>
</dbReference>
<dbReference type="PANTHER" id="PTHR43747">
    <property type="entry name" value="FAD-BINDING PROTEIN"/>
    <property type="match status" value="1"/>
</dbReference>
<keyword evidence="2" id="KW-1185">Reference proteome</keyword>
<dbReference type="Gene3D" id="3.50.50.60">
    <property type="entry name" value="FAD/NAD(P)-binding domain"/>
    <property type="match status" value="1"/>
</dbReference>
<organism evidence="1 2">
    <name type="scientific">Steroidobacter flavus</name>
    <dbReference type="NCBI Taxonomy" id="1842136"/>
    <lineage>
        <taxon>Bacteria</taxon>
        <taxon>Pseudomonadati</taxon>
        <taxon>Pseudomonadota</taxon>
        <taxon>Gammaproteobacteria</taxon>
        <taxon>Steroidobacterales</taxon>
        <taxon>Steroidobacteraceae</taxon>
        <taxon>Steroidobacter</taxon>
    </lineage>
</organism>
<dbReference type="InterPro" id="IPR050816">
    <property type="entry name" value="Flavin-dep_Halogenase_NPB"/>
</dbReference>
<reference evidence="2" key="1">
    <citation type="journal article" date="2019" name="Int. J. Syst. Evol. Microbiol.">
        <title>The Global Catalogue of Microorganisms (GCM) 10K type strain sequencing project: providing services to taxonomists for standard genome sequencing and annotation.</title>
        <authorList>
            <consortium name="The Broad Institute Genomics Platform"/>
            <consortium name="The Broad Institute Genome Sequencing Center for Infectious Disease"/>
            <person name="Wu L."/>
            <person name="Ma J."/>
        </authorList>
    </citation>
    <scope>NUCLEOTIDE SEQUENCE [LARGE SCALE GENOMIC DNA]</scope>
    <source>
        <strain evidence="2">CGMCC 1.10759</strain>
    </source>
</reference>
<dbReference type="PANTHER" id="PTHR43747:SF4">
    <property type="entry name" value="FLAVIN-DEPENDENT TRYPTOPHAN HALOGENASE"/>
    <property type="match status" value="1"/>
</dbReference>
<dbReference type="RefSeq" id="WP_380594542.1">
    <property type="nucleotide sequence ID" value="NZ_JBHSDU010000001.1"/>
</dbReference>
<dbReference type="InterPro" id="IPR036188">
    <property type="entry name" value="FAD/NAD-bd_sf"/>
</dbReference>